<dbReference type="Pfam" id="PF05899">
    <property type="entry name" value="Cupin_3"/>
    <property type="match status" value="1"/>
</dbReference>
<dbReference type="PANTHER" id="PTHR33271">
    <property type="entry name" value="OS04G0445200 PROTEIN"/>
    <property type="match status" value="1"/>
</dbReference>
<dbReference type="EMBL" id="JAAXKX010000003">
    <property type="protein sequence ID" value="NKN32280.1"/>
    <property type="molecule type" value="Genomic_DNA"/>
</dbReference>
<keyword evidence="3" id="KW-1185">Reference proteome</keyword>
<dbReference type="InterPro" id="IPR014710">
    <property type="entry name" value="RmlC-like_jellyroll"/>
</dbReference>
<dbReference type="SUPFAM" id="SSF51182">
    <property type="entry name" value="RmlC-like cupins"/>
    <property type="match status" value="1"/>
</dbReference>
<dbReference type="InterPro" id="IPR011051">
    <property type="entry name" value="RmlC_Cupin_sf"/>
</dbReference>
<name>A0ABX1I7T2_9GAMM</name>
<dbReference type="Gene3D" id="2.60.120.10">
    <property type="entry name" value="Jelly Rolls"/>
    <property type="match status" value="1"/>
</dbReference>
<protein>
    <submittedName>
        <fullName evidence="2">Cupin domain-containing protein</fullName>
    </submittedName>
</protein>
<dbReference type="PANTHER" id="PTHR33271:SF22">
    <property type="entry name" value="OS04G0445200 PROTEIN"/>
    <property type="match status" value="1"/>
</dbReference>
<comment type="caution">
    <text evidence="2">The sequence shown here is derived from an EMBL/GenBank/DDBJ whole genome shotgun (WGS) entry which is preliminary data.</text>
</comment>
<dbReference type="CDD" id="cd02227">
    <property type="entry name" value="cupin_TM1112-like"/>
    <property type="match status" value="1"/>
</dbReference>
<proteinExistence type="predicted"/>
<sequence>MDELDIHHERPTPAKLEVMGVEHWPTSRRAPSTFPCHYRQQETCYIVRGRLRVTPRGGTPHEFGRGDLIRFPAGLACTWEVIEAVEKHYLLE</sequence>
<reference evidence="2 3" key="1">
    <citation type="submission" date="2020-04" db="EMBL/GenBank/DDBJ databases">
        <title>Draft Whole-Genome sequence of Marichromatium bheemlicum DSM 18632, type strain.</title>
        <authorList>
            <person name="Kyndt J.A."/>
            <person name="Meyer T.E."/>
        </authorList>
    </citation>
    <scope>NUCLEOTIDE SEQUENCE [LARGE SCALE GENOMIC DNA]</scope>
    <source>
        <strain evidence="2 3">DSM 18632</strain>
    </source>
</reference>
<organism evidence="2 3">
    <name type="scientific">Marichromatium bheemlicum</name>
    <dbReference type="NCBI Taxonomy" id="365339"/>
    <lineage>
        <taxon>Bacteria</taxon>
        <taxon>Pseudomonadati</taxon>
        <taxon>Pseudomonadota</taxon>
        <taxon>Gammaproteobacteria</taxon>
        <taxon>Chromatiales</taxon>
        <taxon>Chromatiaceae</taxon>
        <taxon>Marichromatium</taxon>
    </lineage>
</organism>
<dbReference type="Proteomes" id="UP000740754">
    <property type="component" value="Unassembled WGS sequence"/>
</dbReference>
<feature type="domain" description="(S)-ureidoglycine aminohydrolase cupin" evidence="1">
    <location>
        <begin position="20"/>
        <end position="89"/>
    </location>
</feature>
<evidence type="ECO:0000313" key="2">
    <source>
        <dbReference type="EMBL" id="NKN32280.1"/>
    </source>
</evidence>
<gene>
    <name evidence="2" type="ORF">HF203_03475</name>
</gene>
<evidence type="ECO:0000259" key="1">
    <source>
        <dbReference type="Pfam" id="PF05899"/>
    </source>
</evidence>
<evidence type="ECO:0000313" key="3">
    <source>
        <dbReference type="Proteomes" id="UP000740754"/>
    </source>
</evidence>
<dbReference type="InterPro" id="IPR008579">
    <property type="entry name" value="UGlyAH_Cupin_dom"/>
</dbReference>
<accession>A0ABX1I7T2</accession>
<dbReference type="RefSeq" id="WP_168666617.1">
    <property type="nucleotide sequence ID" value="NZ_JAAXKX010000003.1"/>
</dbReference>